<feature type="compositionally biased region" description="Polar residues" evidence="1">
    <location>
        <begin position="23"/>
        <end position="32"/>
    </location>
</feature>
<reference evidence="2" key="1">
    <citation type="submission" date="2021-02" db="EMBL/GenBank/DDBJ databases">
        <authorList>
            <person name="Nowell W R."/>
        </authorList>
    </citation>
    <scope>NUCLEOTIDE SEQUENCE</scope>
</reference>
<gene>
    <name evidence="2" type="ORF">SEV965_LOCUS21952</name>
</gene>
<evidence type="ECO:0000313" key="2">
    <source>
        <dbReference type="EMBL" id="CAF1216541.1"/>
    </source>
</evidence>
<sequence>MTSTGGNLEKRLDLVQKTYHLQTSNNNIENSPPNRPLVSKVSNHHPSRKTSVHDVHEANNDQFNKTIGEIHESLARLNGILETMTGAASIRDEFGKIKLQLIVKIADFIYKLTNDATRRSSNGLKGSTTNLTYNPQHIAYCVEYFRNQLIKAKYLFSSLTLSASIGSSTLENIIVKSLSTLNLQQTSSNTQDAHNIEDILGIKKDISNLEEYIGLLNQRYANRIADWQTLEDVAGGTTTMTGEEKLQATNAGFNTQRLGITPTTQKLSATSSTTSIERSSFCARLYQKCQILYLNMRASMTQDTLIDENDSFKKKLSSSAVLLPRLSTLKPEDSHYLIQQQYGACWGIFKFEDSLGSYSSKDRPFLYVDDNIDLRVLHDFMINEWKLQTASIVIPILSSITRHKSFKNFKMIEALKKGIKNNKL</sequence>
<dbReference type="AlphaFoldDB" id="A0A814XHH7"/>
<proteinExistence type="predicted"/>
<evidence type="ECO:0000313" key="3">
    <source>
        <dbReference type="Proteomes" id="UP000663889"/>
    </source>
</evidence>
<dbReference type="EMBL" id="CAJNOU010001521">
    <property type="protein sequence ID" value="CAF1216541.1"/>
    <property type="molecule type" value="Genomic_DNA"/>
</dbReference>
<comment type="caution">
    <text evidence="2">The sequence shown here is derived from an EMBL/GenBank/DDBJ whole genome shotgun (WGS) entry which is preliminary data.</text>
</comment>
<evidence type="ECO:0000256" key="1">
    <source>
        <dbReference type="SAM" id="MobiDB-lite"/>
    </source>
</evidence>
<feature type="region of interest" description="Disordered" evidence="1">
    <location>
        <begin position="23"/>
        <end position="53"/>
    </location>
</feature>
<name>A0A814XHH7_9BILA</name>
<dbReference type="Proteomes" id="UP000663889">
    <property type="component" value="Unassembled WGS sequence"/>
</dbReference>
<protein>
    <submittedName>
        <fullName evidence="2">Uncharacterized protein</fullName>
    </submittedName>
</protein>
<organism evidence="2 3">
    <name type="scientific">Rotaria sordida</name>
    <dbReference type="NCBI Taxonomy" id="392033"/>
    <lineage>
        <taxon>Eukaryota</taxon>
        <taxon>Metazoa</taxon>
        <taxon>Spiralia</taxon>
        <taxon>Gnathifera</taxon>
        <taxon>Rotifera</taxon>
        <taxon>Eurotatoria</taxon>
        <taxon>Bdelloidea</taxon>
        <taxon>Philodinida</taxon>
        <taxon>Philodinidae</taxon>
        <taxon>Rotaria</taxon>
    </lineage>
</organism>
<accession>A0A814XHH7</accession>